<reference evidence="13 14" key="1">
    <citation type="journal article" date="2013" name="Int. J. Syst. Evol. Microbiol.">
        <title>Roseomonas aerophila sp. nov., isolated from air.</title>
        <authorList>
            <person name="Kim S.J."/>
            <person name="Weon H.Y."/>
            <person name="Ahn J.H."/>
            <person name="Hong S.B."/>
            <person name="Seok S.J."/>
            <person name="Whang K.S."/>
            <person name="Kwon S.W."/>
        </authorList>
    </citation>
    <scope>NUCLEOTIDE SEQUENCE [LARGE SCALE GENOMIC DNA]</scope>
    <source>
        <strain evidence="13 14">NBRC 108923</strain>
    </source>
</reference>
<dbReference type="Pfam" id="PF13932">
    <property type="entry name" value="SAM_GIDA_C"/>
    <property type="match status" value="1"/>
</dbReference>
<comment type="similarity">
    <text evidence="3 11">Belongs to the MnmG family.</text>
</comment>
<dbReference type="PANTHER" id="PTHR11806">
    <property type="entry name" value="GLUCOSE INHIBITED DIVISION PROTEIN A"/>
    <property type="match status" value="1"/>
</dbReference>
<proteinExistence type="inferred from homology"/>
<protein>
    <recommendedName>
        <fullName evidence="4 11">tRNA uridine 5-carboxymethylaminomethyl modification enzyme MnmG</fullName>
    </recommendedName>
    <alternativeName>
        <fullName evidence="10 11">Glucose-inhibited division protein A</fullName>
    </alternativeName>
</protein>
<dbReference type="InterPro" id="IPR047001">
    <property type="entry name" value="MnmG_C_subdom"/>
</dbReference>
<evidence type="ECO:0000256" key="8">
    <source>
        <dbReference type="ARBA" id="ARBA00023027"/>
    </source>
</evidence>
<comment type="function">
    <text evidence="2 11">NAD-binding protein involved in the addition of a carboxymethylaminomethyl (cmnm) group at the wobble position (U34) of certain tRNAs, forming tRNA-cmnm(5)s(2)U34.</text>
</comment>
<evidence type="ECO:0000256" key="4">
    <source>
        <dbReference type="ARBA" id="ARBA00020461"/>
    </source>
</evidence>
<evidence type="ECO:0000256" key="5">
    <source>
        <dbReference type="ARBA" id="ARBA00022630"/>
    </source>
</evidence>
<dbReference type="InterPro" id="IPR049312">
    <property type="entry name" value="GIDA_C_N"/>
</dbReference>
<evidence type="ECO:0000256" key="6">
    <source>
        <dbReference type="ARBA" id="ARBA00022694"/>
    </source>
</evidence>
<evidence type="ECO:0000256" key="1">
    <source>
        <dbReference type="ARBA" id="ARBA00001974"/>
    </source>
</evidence>
<dbReference type="Pfam" id="PF21680">
    <property type="entry name" value="GIDA_C_1st"/>
    <property type="match status" value="1"/>
</dbReference>
<sequence length="621" mass="66052">MRDMNFDVVVVGGGHAGTEAAAAAARCGARTLLLTHKLETLGEMSCNPAIGGVGKGHLVREIDALDGLMGRAADAAGIHFKLLNRSKGPAVRGPRAQADRKLYRQAVQALLAAQKNLTILAVAAEGIERDAAGRIAAVLTAEGTRISCGALVITTGTFLRGEIHIGETRRPAGRVGDAPAIGLALAIEAMGLPMRRLKTGTPPRLDGRTIDWASLEMQPGDAVPEPLSWMTDRITNPQVECGITATTPAGHALIRANLHRAPIHSGQIQGVGPRYCPSIEDKVVRFAERERHQIFLEPEGLDDPTIYPNGISTSLPEDVQAAFIASIPGLEKAAILRPGYAIEYDHVDPRALWPTLEVREVPGLFLAGQINGTTGYEEAGAQGLLAGLNAAALAGGGEARTLPRTAAYLGVMVDDLTLQGVSEPYRMLTARAEHRLALRADNAGMRLTETGIAWGCVGTERAAKHRSFAAAVSEALERARAEGGTPAALNAAGIPINQDGRWRNLLEVLALPETDAQVVQRAFPWLAELPTGVRTQLEAEALYAPYLHRQAAELRMIEREERTPIPNEIDFAAIAGLSNEMRQRLSTARPATLGSAGRIPGITPAALAALAVHLRKTERFT</sequence>
<feature type="binding site" evidence="11">
    <location>
        <begin position="12"/>
        <end position="17"/>
    </location>
    <ligand>
        <name>FAD</name>
        <dbReference type="ChEBI" id="CHEBI:57692"/>
    </ligand>
</feature>
<evidence type="ECO:0000256" key="3">
    <source>
        <dbReference type="ARBA" id="ARBA00007653"/>
    </source>
</evidence>
<dbReference type="InterPro" id="IPR002218">
    <property type="entry name" value="MnmG-rel"/>
</dbReference>
<dbReference type="NCBIfam" id="TIGR00136">
    <property type="entry name" value="mnmG_gidA"/>
    <property type="match status" value="1"/>
</dbReference>
<evidence type="ECO:0000256" key="9">
    <source>
        <dbReference type="ARBA" id="ARBA00025948"/>
    </source>
</evidence>
<accession>A0ABR7RIM3</accession>
<comment type="caution">
    <text evidence="11">Lacks conserved residue(s) required for the propagation of feature annotation.</text>
</comment>
<keyword evidence="8 11" id="KW-0520">NAD</keyword>
<dbReference type="InterPro" id="IPR036188">
    <property type="entry name" value="FAD/NAD-bd_sf"/>
</dbReference>
<dbReference type="RefSeq" id="WP_187783418.1">
    <property type="nucleotide sequence ID" value="NZ_JACTVA010000006.1"/>
</dbReference>
<keyword evidence="14" id="KW-1185">Reference proteome</keyword>
<comment type="subcellular location">
    <subcellularLocation>
        <location evidence="11">Cytoplasm</location>
    </subcellularLocation>
</comment>
<dbReference type="InterPro" id="IPR020595">
    <property type="entry name" value="MnmG-rel_CS"/>
</dbReference>
<evidence type="ECO:0000256" key="10">
    <source>
        <dbReference type="ARBA" id="ARBA00031800"/>
    </source>
</evidence>
<dbReference type="Gene3D" id="3.50.50.60">
    <property type="entry name" value="FAD/NAD(P)-binding domain"/>
    <property type="match status" value="2"/>
</dbReference>
<keyword evidence="6 11" id="KW-0819">tRNA processing</keyword>
<dbReference type="InterPro" id="IPR004416">
    <property type="entry name" value="MnmG"/>
</dbReference>
<dbReference type="PANTHER" id="PTHR11806:SF0">
    <property type="entry name" value="PROTEIN MTO1 HOMOLOG, MITOCHONDRIAL"/>
    <property type="match status" value="1"/>
</dbReference>
<dbReference type="PROSITE" id="PS01281">
    <property type="entry name" value="GIDA_2"/>
    <property type="match status" value="1"/>
</dbReference>
<dbReference type="InterPro" id="IPR044920">
    <property type="entry name" value="MnmG_C_subdom_sf"/>
</dbReference>
<dbReference type="InterPro" id="IPR040131">
    <property type="entry name" value="MnmG_N"/>
</dbReference>
<evidence type="ECO:0000256" key="11">
    <source>
        <dbReference type="HAMAP-Rule" id="MF_00129"/>
    </source>
</evidence>
<comment type="caution">
    <text evidence="13">The sequence shown here is derived from an EMBL/GenBank/DDBJ whole genome shotgun (WGS) entry which is preliminary data.</text>
</comment>
<evidence type="ECO:0000256" key="7">
    <source>
        <dbReference type="ARBA" id="ARBA00022827"/>
    </source>
</evidence>
<dbReference type="Gene3D" id="1.10.150.570">
    <property type="entry name" value="GidA associated domain, C-terminal subdomain"/>
    <property type="match status" value="1"/>
</dbReference>
<dbReference type="InterPro" id="IPR026904">
    <property type="entry name" value="MnmG_C"/>
</dbReference>
<comment type="cofactor">
    <cofactor evidence="1 11">
        <name>FAD</name>
        <dbReference type="ChEBI" id="CHEBI:57692"/>
    </cofactor>
</comment>
<organism evidence="13 14">
    <name type="scientific">Teichococcus aerophilus</name>
    <dbReference type="NCBI Taxonomy" id="1224513"/>
    <lineage>
        <taxon>Bacteria</taxon>
        <taxon>Pseudomonadati</taxon>
        <taxon>Pseudomonadota</taxon>
        <taxon>Alphaproteobacteria</taxon>
        <taxon>Acetobacterales</taxon>
        <taxon>Roseomonadaceae</taxon>
        <taxon>Roseomonas</taxon>
    </lineage>
</organism>
<dbReference type="Pfam" id="PF01134">
    <property type="entry name" value="GIDA"/>
    <property type="match status" value="1"/>
</dbReference>
<evidence type="ECO:0000259" key="12">
    <source>
        <dbReference type="SMART" id="SM01228"/>
    </source>
</evidence>
<evidence type="ECO:0000313" key="13">
    <source>
        <dbReference type="EMBL" id="MBC9206238.1"/>
    </source>
</evidence>
<dbReference type="PRINTS" id="PR00411">
    <property type="entry name" value="PNDRDTASEI"/>
</dbReference>
<dbReference type="Proteomes" id="UP000626026">
    <property type="component" value="Unassembled WGS sequence"/>
</dbReference>
<dbReference type="HAMAP" id="MF_00129">
    <property type="entry name" value="MnmG_GidA"/>
    <property type="match status" value="1"/>
</dbReference>
<comment type="subunit">
    <text evidence="9 11">Homodimer. Heterotetramer of two MnmE and two MnmG subunits.</text>
</comment>
<name>A0ABR7RIM3_9PROT</name>
<feature type="binding site" evidence="11">
    <location>
        <begin position="272"/>
        <end position="286"/>
    </location>
    <ligand>
        <name>NAD(+)</name>
        <dbReference type="ChEBI" id="CHEBI:57540"/>
    </ligand>
</feature>
<feature type="domain" description="tRNA uridine 5-carboxymethylaminomethyl modification enzyme C-terminal subdomain" evidence="12">
    <location>
        <begin position="541"/>
        <end position="612"/>
    </location>
</feature>
<keyword evidence="7 11" id="KW-0274">FAD</keyword>
<evidence type="ECO:0000256" key="2">
    <source>
        <dbReference type="ARBA" id="ARBA00003717"/>
    </source>
</evidence>
<evidence type="ECO:0000313" key="14">
    <source>
        <dbReference type="Proteomes" id="UP000626026"/>
    </source>
</evidence>
<dbReference type="SUPFAM" id="SSF51905">
    <property type="entry name" value="FAD/NAD(P)-binding domain"/>
    <property type="match status" value="1"/>
</dbReference>
<dbReference type="EMBL" id="JACTVA010000006">
    <property type="protein sequence ID" value="MBC9206238.1"/>
    <property type="molecule type" value="Genomic_DNA"/>
</dbReference>
<dbReference type="PROSITE" id="PS01280">
    <property type="entry name" value="GIDA_1"/>
    <property type="match status" value="1"/>
</dbReference>
<keyword evidence="5 11" id="KW-0285">Flavoprotein</keyword>
<gene>
    <name evidence="11 13" type="primary">mnmG</name>
    <name evidence="11" type="synonym">gidA</name>
    <name evidence="13" type="ORF">IBL26_05275</name>
</gene>
<dbReference type="SMART" id="SM01228">
    <property type="entry name" value="GIDA_assoc_3"/>
    <property type="match status" value="1"/>
</dbReference>
<keyword evidence="11" id="KW-0963">Cytoplasm</keyword>